<dbReference type="HOGENOM" id="CLU_144664_0_0_11"/>
<dbReference type="Proteomes" id="UP000031121">
    <property type="component" value="Chromosome"/>
</dbReference>
<dbReference type="RefSeq" id="WP_039688504.1">
    <property type="nucleotide sequence ID" value="NZ_CP009302.1"/>
</dbReference>
<proteinExistence type="predicted"/>
<dbReference type="KEGG" id="cbac:JI75_02620"/>
<dbReference type="STRING" id="1531429.JI75_02620"/>
<protein>
    <recommendedName>
        <fullName evidence="1">Baseplate structural protein Gp10 C-terminal domain-containing protein</fullName>
    </recommendedName>
</protein>
<evidence type="ECO:0000313" key="2">
    <source>
        <dbReference type="EMBL" id="AJC11724.1"/>
    </source>
</evidence>
<accession>A0A0A8B2Y2</accession>
<name>A0A0A8B2Y2_9ACTN</name>
<dbReference type="EMBL" id="CP009302">
    <property type="protein sequence ID" value="AJC11724.1"/>
    <property type="molecule type" value="Genomic_DNA"/>
</dbReference>
<evidence type="ECO:0000313" key="3">
    <source>
        <dbReference type="Proteomes" id="UP000031121"/>
    </source>
</evidence>
<sequence>MASTTTGGIKLSKPDVTDQVTDTIKRLGDNFEAISAALYPIGCIYMSTVNKTPGFGTWEPIQGRFILGASSAYPAGSTGGEASHALTVSEMPRHNHSVLLKGQGSGGAGIDFSASGASGGPFGGGYIGETGSGAAHNNMPPYVAAYMWKRTA</sequence>
<dbReference type="SUPFAM" id="SSF88874">
    <property type="entry name" value="Receptor-binding domain of short tail fibre protein gp12"/>
    <property type="match status" value="1"/>
</dbReference>
<dbReference type="Pfam" id="PF21939">
    <property type="entry name" value="Gp10_C"/>
    <property type="match status" value="1"/>
</dbReference>
<dbReference type="AlphaFoldDB" id="A0A0A8B2Y2"/>
<dbReference type="InterPro" id="IPR053827">
    <property type="entry name" value="Gp10_C"/>
</dbReference>
<feature type="domain" description="Baseplate structural protein Gp10 C-terminal" evidence="1">
    <location>
        <begin position="37"/>
        <end position="151"/>
    </location>
</feature>
<gene>
    <name evidence="2" type="ORF">JI75_02620</name>
</gene>
<dbReference type="OrthoDB" id="9810174at2"/>
<evidence type="ECO:0000259" key="1">
    <source>
        <dbReference type="Pfam" id="PF21939"/>
    </source>
</evidence>
<reference evidence="2 3" key="2">
    <citation type="journal article" date="2015" name="Genome Announc.">
        <title>Complete Genome Sequence of Coriobacteriaceae Strain 68-1-3, a Novel Mucus-Degrading Isolate from the Swine Intestinal Tract.</title>
        <authorList>
            <person name="Looft T."/>
            <person name="Bayles D.O."/>
            <person name="Alt D.P."/>
            <person name="Stanton T.B."/>
        </authorList>
    </citation>
    <scope>NUCLEOTIDE SEQUENCE [LARGE SCALE GENOMIC DNA]</scope>
    <source>
        <strain evidence="2 3">68-1-3</strain>
    </source>
</reference>
<keyword evidence="3" id="KW-1185">Reference proteome</keyword>
<organism evidence="2 3">
    <name type="scientific">Berryella intestinalis</name>
    <dbReference type="NCBI Taxonomy" id="1531429"/>
    <lineage>
        <taxon>Bacteria</taxon>
        <taxon>Bacillati</taxon>
        <taxon>Actinomycetota</taxon>
        <taxon>Coriobacteriia</taxon>
        <taxon>Eggerthellales</taxon>
        <taxon>Eggerthellaceae</taxon>
        <taxon>Berryella</taxon>
    </lineage>
</organism>
<reference evidence="3" key="1">
    <citation type="submission" date="2014-08" db="EMBL/GenBank/DDBJ databases">
        <title>Coriobacteriaceae sp. complete genome.</title>
        <authorList>
            <person name="Looft T."/>
            <person name="Bayles D.O."/>
            <person name="Stanton T.B."/>
        </authorList>
    </citation>
    <scope>NUCLEOTIDE SEQUENCE [LARGE SCALE GENOMIC DNA]</scope>
    <source>
        <strain evidence="3">68-1-3</strain>
    </source>
</reference>